<accession>A0A9P1CGT0</accession>
<dbReference type="SUPFAM" id="SSF50998">
    <property type="entry name" value="Quinoprotein alcohol dehydrogenase-like"/>
    <property type="match status" value="1"/>
</dbReference>
<reference evidence="4" key="1">
    <citation type="submission" date="2022-10" db="EMBL/GenBank/DDBJ databases">
        <authorList>
            <person name="Chen Y."/>
            <person name="Dougan E. K."/>
            <person name="Chan C."/>
            <person name="Rhodes N."/>
            <person name="Thang M."/>
        </authorList>
    </citation>
    <scope>NUCLEOTIDE SEQUENCE</scope>
</reference>
<feature type="repeat" description="WD" evidence="3">
    <location>
        <begin position="226"/>
        <end position="262"/>
    </location>
</feature>
<dbReference type="InterPro" id="IPR020472">
    <property type="entry name" value="WD40_PAC1"/>
</dbReference>
<gene>
    <name evidence="4" type="ORF">C1SCF055_LOCUS18871</name>
</gene>
<dbReference type="EMBL" id="CAMXCT030001662">
    <property type="protein sequence ID" value="CAL4779324.1"/>
    <property type="molecule type" value="Genomic_DNA"/>
</dbReference>
<dbReference type="InterPro" id="IPR011047">
    <property type="entry name" value="Quinoprotein_ADH-like_sf"/>
</dbReference>
<dbReference type="SMART" id="SM00320">
    <property type="entry name" value="WD40"/>
    <property type="match status" value="6"/>
</dbReference>
<sequence length="373" mass="39588">AYGAISGELLVTLRLPATAPLSELRRAVAAALLPAPAVKLFHDGLPLNGATLVDAGLRTGAEIQVIICNSQQLLAGAVDGTGSIWDLEGPTKVHGFHHGAELHSAAVSPDGKFLGTAGADGQVILWQREPLDVEFNLQGHQGQVYPIRFCPVSSSLFSASGDATARLWDICSGQELLCLRGHRRDVNACAVSPDGHVLATGSDDYCFATWDRRTGQQLQHWDGRRGEGHSGRVYAVAFEGTGRYLATGAVDKKAKIWDLRKGGPGGRCLHAFSHTDLVNSVEFSADGKLVASASDDAFVHVWKAEDATLVASHQHPMPVMCATFSEDGGLASGCSDGHLRFWKDTEQVVGLGEETSTTLTCRAAVKSVSFIPL</sequence>
<proteinExistence type="predicted"/>
<feature type="repeat" description="WD" evidence="3">
    <location>
        <begin position="137"/>
        <end position="178"/>
    </location>
</feature>
<dbReference type="Gene3D" id="2.130.10.10">
    <property type="entry name" value="YVTN repeat-like/Quinoprotein amine dehydrogenase"/>
    <property type="match status" value="3"/>
</dbReference>
<dbReference type="Proteomes" id="UP001152797">
    <property type="component" value="Unassembled WGS sequence"/>
</dbReference>
<dbReference type="PANTHER" id="PTHR19848">
    <property type="entry name" value="WD40 REPEAT PROTEIN"/>
    <property type="match status" value="1"/>
</dbReference>
<dbReference type="Pfam" id="PF00400">
    <property type="entry name" value="WD40"/>
    <property type="match status" value="6"/>
</dbReference>
<dbReference type="InterPro" id="IPR019775">
    <property type="entry name" value="WD40_repeat_CS"/>
</dbReference>
<dbReference type="OrthoDB" id="444697at2759"/>
<organism evidence="4">
    <name type="scientific">Cladocopium goreaui</name>
    <dbReference type="NCBI Taxonomy" id="2562237"/>
    <lineage>
        <taxon>Eukaryota</taxon>
        <taxon>Sar</taxon>
        <taxon>Alveolata</taxon>
        <taxon>Dinophyceae</taxon>
        <taxon>Suessiales</taxon>
        <taxon>Symbiodiniaceae</taxon>
        <taxon>Cladocopium</taxon>
    </lineage>
</organism>
<reference evidence="5 6" key="2">
    <citation type="submission" date="2024-05" db="EMBL/GenBank/DDBJ databases">
        <authorList>
            <person name="Chen Y."/>
            <person name="Shah S."/>
            <person name="Dougan E. K."/>
            <person name="Thang M."/>
            <person name="Chan C."/>
        </authorList>
    </citation>
    <scope>NUCLEOTIDE SEQUENCE [LARGE SCALE GENOMIC DNA]</scope>
</reference>
<dbReference type="InterPro" id="IPR001680">
    <property type="entry name" value="WD40_rpt"/>
</dbReference>
<feature type="repeat" description="WD" evidence="3">
    <location>
        <begin position="98"/>
        <end position="127"/>
    </location>
</feature>
<keyword evidence="2" id="KW-0677">Repeat</keyword>
<feature type="repeat" description="WD" evidence="3">
    <location>
        <begin position="271"/>
        <end position="312"/>
    </location>
</feature>
<feature type="non-terminal residue" evidence="4">
    <location>
        <position position="373"/>
    </location>
</feature>
<evidence type="ECO:0000313" key="4">
    <source>
        <dbReference type="EMBL" id="CAI3992012.1"/>
    </source>
</evidence>
<dbReference type="CDD" id="cd00200">
    <property type="entry name" value="WD40"/>
    <property type="match status" value="1"/>
</dbReference>
<evidence type="ECO:0000256" key="1">
    <source>
        <dbReference type="ARBA" id="ARBA00022574"/>
    </source>
</evidence>
<feature type="repeat" description="WD" evidence="3">
    <location>
        <begin position="179"/>
        <end position="220"/>
    </location>
</feature>
<dbReference type="PRINTS" id="PR00320">
    <property type="entry name" value="GPROTEINBRPT"/>
</dbReference>
<comment type="caution">
    <text evidence="4">The sequence shown here is derived from an EMBL/GenBank/DDBJ whole genome shotgun (WGS) entry which is preliminary data.</text>
</comment>
<dbReference type="PANTHER" id="PTHR19848:SF8">
    <property type="entry name" value="F-BOX AND WD REPEAT DOMAIN CONTAINING 7"/>
    <property type="match status" value="1"/>
</dbReference>
<dbReference type="PROSITE" id="PS50082">
    <property type="entry name" value="WD_REPEATS_2"/>
    <property type="match status" value="5"/>
</dbReference>
<keyword evidence="6" id="KW-1185">Reference proteome</keyword>
<dbReference type="EMBL" id="CAMXCT010001662">
    <property type="protein sequence ID" value="CAI3992012.1"/>
    <property type="molecule type" value="Genomic_DNA"/>
</dbReference>
<evidence type="ECO:0000256" key="2">
    <source>
        <dbReference type="ARBA" id="ARBA00022737"/>
    </source>
</evidence>
<evidence type="ECO:0000256" key="3">
    <source>
        <dbReference type="PROSITE-ProRule" id="PRU00221"/>
    </source>
</evidence>
<keyword evidence="1 3" id="KW-0853">WD repeat</keyword>
<dbReference type="EMBL" id="CAMXCT020001662">
    <property type="protein sequence ID" value="CAL1145387.1"/>
    <property type="molecule type" value="Genomic_DNA"/>
</dbReference>
<dbReference type="PROSITE" id="PS00678">
    <property type="entry name" value="WD_REPEATS_1"/>
    <property type="match status" value="2"/>
</dbReference>
<name>A0A9P1CGT0_9DINO</name>
<dbReference type="PROSITE" id="PS50294">
    <property type="entry name" value="WD_REPEATS_REGION"/>
    <property type="match status" value="4"/>
</dbReference>
<evidence type="ECO:0000313" key="5">
    <source>
        <dbReference type="EMBL" id="CAL4779324.1"/>
    </source>
</evidence>
<evidence type="ECO:0000313" key="6">
    <source>
        <dbReference type="Proteomes" id="UP001152797"/>
    </source>
</evidence>
<dbReference type="AlphaFoldDB" id="A0A9P1CGT0"/>
<dbReference type="InterPro" id="IPR015943">
    <property type="entry name" value="WD40/YVTN_repeat-like_dom_sf"/>
</dbReference>
<protein>
    <submittedName>
        <fullName evidence="5">Vegetative incompatibility protein HET-E-1</fullName>
    </submittedName>
</protein>